<dbReference type="AlphaFoldDB" id="A0A2G9UXZ5"/>
<evidence type="ECO:0000313" key="1">
    <source>
        <dbReference type="EMBL" id="PIO75016.1"/>
    </source>
</evidence>
<proteinExistence type="predicted"/>
<name>A0A2G9UXZ5_TELCI</name>
<accession>A0A2G9UXZ5</accession>
<gene>
    <name evidence="1" type="ORF">TELCIR_02963</name>
</gene>
<dbReference type="Proteomes" id="UP000230423">
    <property type="component" value="Unassembled WGS sequence"/>
</dbReference>
<dbReference type="EMBL" id="KZ345190">
    <property type="protein sequence ID" value="PIO75016.1"/>
    <property type="molecule type" value="Genomic_DNA"/>
</dbReference>
<protein>
    <submittedName>
        <fullName evidence="1">Uncharacterized protein</fullName>
    </submittedName>
</protein>
<reference evidence="1 2" key="1">
    <citation type="submission" date="2015-09" db="EMBL/GenBank/DDBJ databases">
        <title>Draft genome of the parasitic nematode Teladorsagia circumcincta isolate WARC Sus (inbred).</title>
        <authorList>
            <person name="Mitreva M."/>
        </authorList>
    </citation>
    <scope>NUCLEOTIDE SEQUENCE [LARGE SCALE GENOMIC DNA]</scope>
    <source>
        <strain evidence="1 2">S</strain>
    </source>
</reference>
<keyword evidence="2" id="KW-1185">Reference proteome</keyword>
<evidence type="ECO:0000313" key="2">
    <source>
        <dbReference type="Proteomes" id="UP000230423"/>
    </source>
</evidence>
<sequence>MRYEQALIEHSFIQSSFCPGKKTQRTAMQGADTLLAER</sequence>
<organism evidence="1 2">
    <name type="scientific">Teladorsagia circumcincta</name>
    <name type="common">Brown stomach worm</name>
    <name type="synonym">Ostertagia circumcincta</name>
    <dbReference type="NCBI Taxonomy" id="45464"/>
    <lineage>
        <taxon>Eukaryota</taxon>
        <taxon>Metazoa</taxon>
        <taxon>Ecdysozoa</taxon>
        <taxon>Nematoda</taxon>
        <taxon>Chromadorea</taxon>
        <taxon>Rhabditida</taxon>
        <taxon>Rhabditina</taxon>
        <taxon>Rhabditomorpha</taxon>
        <taxon>Strongyloidea</taxon>
        <taxon>Trichostrongylidae</taxon>
        <taxon>Teladorsagia</taxon>
    </lineage>
</organism>